<evidence type="ECO:0000256" key="5">
    <source>
        <dbReference type="SAM" id="MobiDB-lite"/>
    </source>
</evidence>
<feature type="compositionally biased region" description="Low complexity" evidence="5">
    <location>
        <begin position="336"/>
        <end position="347"/>
    </location>
</feature>
<feature type="compositionally biased region" description="Gly residues" evidence="5">
    <location>
        <begin position="324"/>
        <end position="335"/>
    </location>
</feature>
<keyword evidence="3" id="KW-0804">Transcription</keyword>
<keyword evidence="4" id="KW-0539">Nucleus</keyword>
<evidence type="ECO:0000313" key="6">
    <source>
        <dbReference type="EMBL" id="KAK4091866.1"/>
    </source>
</evidence>
<dbReference type="Proteomes" id="UP001287286">
    <property type="component" value="Unassembled WGS sequence"/>
</dbReference>
<dbReference type="CDD" id="cd07976">
    <property type="entry name" value="TFIIA_alpha_beta_like"/>
    <property type="match status" value="1"/>
</dbReference>
<evidence type="ECO:0008006" key="8">
    <source>
        <dbReference type="Google" id="ProtNLM"/>
    </source>
</evidence>
<evidence type="ECO:0000256" key="4">
    <source>
        <dbReference type="ARBA" id="ARBA00023242"/>
    </source>
</evidence>
<comment type="similarity">
    <text evidence="2">Belongs to the TFIIA subunit 1 family.</text>
</comment>
<dbReference type="InterPro" id="IPR004855">
    <property type="entry name" value="TFIIA_asu/bsu"/>
</dbReference>
<dbReference type="Gene3D" id="2.30.18.10">
    <property type="entry name" value="Transcription factor IIA (TFIIA), beta-barrel domain"/>
    <property type="match status" value="1"/>
</dbReference>
<dbReference type="InterPro" id="IPR009088">
    <property type="entry name" value="TFIIA_b-brl"/>
</dbReference>
<feature type="compositionally biased region" description="Basic and acidic residues" evidence="5">
    <location>
        <begin position="414"/>
        <end position="424"/>
    </location>
</feature>
<dbReference type="SUPFAM" id="SSF47396">
    <property type="entry name" value="Transcription factor IIA (TFIIA), alpha-helical domain"/>
    <property type="match status" value="1"/>
</dbReference>
<keyword evidence="7" id="KW-1185">Reference proteome</keyword>
<comment type="subcellular location">
    <subcellularLocation>
        <location evidence="1">Nucleus</location>
    </subcellularLocation>
</comment>
<evidence type="ECO:0000256" key="2">
    <source>
        <dbReference type="ARBA" id="ARBA00010059"/>
    </source>
</evidence>
<dbReference type="SUPFAM" id="SSF50784">
    <property type="entry name" value="Transcription factor IIA (TFIIA), beta-barrel domain"/>
    <property type="match status" value="1"/>
</dbReference>
<protein>
    <recommendedName>
        <fullName evidence="8">Transcription factor IIA, alpha/beta subunit</fullName>
    </recommendedName>
</protein>
<dbReference type="EMBL" id="JAWRVI010000010">
    <property type="protein sequence ID" value="KAK4091866.1"/>
    <property type="molecule type" value="Genomic_DNA"/>
</dbReference>
<dbReference type="PANTHER" id="PTHR12694">
    <property type="entry name" value="TRANSCRIPTION INITIATION FACTOR IIA SUBUNIT 1"/>
    <property type="match status" value="1"/>
</dbReference>
<feature type="compositionally biased region" description="Acidic residues" evidence="5">
    <location>
        <begin position="432"/>
        <end position="463"/>
    </location>
</feature>
<feature type="region of interest" description="Disordered" evidence="5">
    <location>
        <begin position="167"/>
        <end position="190"/>
    </location>
</feature>
<reference evidence="6 7" key="1">
    <citation type="journal article" date="2024" name="Microbiol. Resour. Announc.">
        <title>Genome annotations for the ascomycete fungi Trichoderma harzianum, Trichoderma aggressivum, and Purpureocillium lilacinum.</title>
        <authorList>
            <person name="Beijen E.P.W."/>
            <person name="Ohm R.A."/>
        </authorList>
    </citation>
    <scope>NUCLEOTIDE SEQUENCE [LARGE SCALE GENOMIC DNA]</scope>
    <source>
        <strain evidence="6 7">CBS 150709</strain>
    </source>
</reference>
<dbReference type="SMART" id="SM01371">
    <property type="entry name" value="TFIIA"/>
    <property type="match status" value="1"/>
</dbReference>
<feature type="region of interest" description="Disordered" evidence="5">
    <location>
        <begin position="202"/>
        <end position="233"/>
    </location>
</feature>
<proteinExistence type="inferred from homology"/>
<feature type="region of interest" description="Disordered" evidence="5">
    <location>
        <begin position="414"/>
        <end position="463"/>
    </location>
</feature>
<dbReference type="Pfam" id="PF03153">
    <property type="entry name" value="TFIIA"/>
    <property type="match status" value="2"/>
</dbReference>
<organism evidence="6 7">
    <name type="scientific">Purpureocillium lilacinum</name>
    <name type="common">Paecilomyces lilacinus</name>
    <dbReference type="NCBI Taxonomy" id="33203"/>
    <lineage>
        <taxon>Eukaryota</taxon>
        <taxon>Fungi</taxon>
        <taxon>Dikarya</taxon>
        <taxon>Ascomycota</taxon>
        <taxon>Pezizomycotina</taxon>
        <taxon>Sordariomycetes</taxon>
        <taxon>Hypocreomycetidae</taxon>
        <taxon>Hypocreales</taxon>
        <taxon>Ophiocordycipitaceae</taxon>
        <taxon>Purpureocillium</taxon>
    </lineage>
</organism>
<evidence type="ECO:0000256" key="3">
    <source>
        <dbReference type="ARBA" id="ARBA00023163"/>
    </source>
</evidence>
<dbReference type="Gene3D" id="1.10.287.100">
    <property type="match status" value="1"/>
</dbReference>
<accession>A0ABR0C6Z8</accession>
<gene>
    <name evidence="6" type="ORF">Purlil1_3705</name>
</gene>
<evidence type="ECO:0000256" key="1">
    <source>
        <dbReference type="ARBA" id="ARBA00004123"/>
    </source>
</evidence>
<feature type="compositionally biased region" description="Pro residues" evidence="5">
    <location>
        <begin position="209"/>
        <end position="222"/>
    </location>
</feature>
<dbReference type="PANTHER" id="PTHR12694:SF8">
    <property type="entry name" value="TRANSCRIPTION INITIATION FACTOR IIA SUBUNIT 1"/>
    <property type="match status" value="1"/>
</dbReference>
<name>A0ABR0C6Z8_PURLI</name>
<evidence type="ECO:0000313" key="7">
    <source>
        <dbReference type="Proteomes" id="UP001287286"/>
    </source>
</evidence>
<sequence>MSNQAVGNVYQSIIEEVINSSRVDFEESGVEESVLEELRQVSSAIPLPQLHVAPIVTTTIRRLQHRPHKCAAVSAWPSTFATCWQNCHDSNTRIARFAASQMQRVFCVAAKLRRCGGDHGRGRAKMGESDGLVWGDPSFIWAFKPRRPLAPASQCCLHRLAARQQGTPALGGRPAALHSPCHVPRQTPGWQQKLSQLDVARFPWDPKPEPAPPAQAAPPVQAPPSQNHTQAQFSPQLSLPNAAAGEGLAQNGTRQEPVIKQESLKQEPGVQNVPSFPALSNIDNKNVAASRAAQQLQLQYGMRAAGSINAIQNLGQQQQPSDQGGQGAGQPGQGGQQQVPGGANPAGHISNGQTDGAGDDAGFEGVLMQQGPSGNLNELGRVEIDRMLHEQIAARAKAMEGGGLMLPLKEATKHRTAKSKDAKGKGVAGFDGGDDDDEVDDEDAINSDLDDPEEDREDDEVDDEGLGHIMLCMYDKVQRVKNKWKCTLKDGVLTVNGKEYVFHKATGEYEW</sequence>
<feature type="region of interest" description="Disordered" evidence="5">
    <location>
        <begin position="315"/>
        <end position="377"/>
    </location>
</feature>
<comment type="caution">
    <text evidence="6">The sequence shown here is derived from an EMBL/GenBank/DDBJ whole genome shotgun (WGS) entry which is preliminary data.</text>
</comment>